<dbReference type="EMBL" id="LAZR01043449">
    <property type="protein sequence ID" value="KKL07053.1"/>
    <property type="molecule type" value="Genomic_DNA"/>
</dbReference>
<name>A0A0F9D4P7_9ZZZZ</name>
<reference evidence="2" key="1">
    <citation type="journal article" date="2015" name="Nature">
        <title>Complex archaea that bridge the gap between prokaryotes and eukaryotes.</title>
        <authorList>
            <person name="Spang A."/>
            <person name="Saw J.H."/>
            <person name="Jorgensen S.L."/>
            <person name="Zaremba-Niedzwiedzka K."/>
            <person name="Martijn J."/>
            <person name="Lind A.E."/>
            <person name="van Eijk R."/>
            <person name="Schleper C."/>
            <person name="Guy L."/>
            <person name="Ettema T.J."/>
        </authorList>
    </citation>
    <scope>NUCLEOTIDE SEQUENCE</scope>
</reference>
<sequence length="189" mass="22071">MILLLPRTEYNATPSFWRQIEATPDCWVWRGGRNNYGYGRWKRTLAHRVSYAAFHGPIPKGLTIDHLCLNKLCVRPSHLEVVANAENVRRAQTGRRKTYCKGGHLLRLNRYYTPSGRLGGCRLCRRKAHRRWRGSSQSRRARCKDSPLCVNSHLWIDLYVYPDGRLACRRCRRSDMRRYRAAKKVGALS</sequence>
<proteinExistence type="predicted"/>
<dbReference type="GO" id="GO:0004519">
    <property type="term" value="F:endonuclease activity"/>
    <property type="evidence" value="ECO:0007669"/>
    <property type="project" value="InterPro"/>
</dbReference>
<dbReference type="InterPro" id="IPR003615">
    <property type="entry name" value="HNH_nuc"/>
</dbReference>
<comment type="caution">
    <text evidence="2">The sequence shown here is derived from an EMBL/GenBank/DDBJ whole genome shotgun (WGS) entry which is preliminary data.</text>
</comment>
<dbReference type="Gene3D" id="3.90.75.10">
    <property type="entry name" value="Homing Intron 3 (I-ppo) Encoded Endonuclease, Chain A"/>
    <property type="match status" value="1"/>
</dbReference>
<gene>
    <name evidence="2" type="ORF">LCGC14_2589890</name>
</gene>
<dbReference type="AlphaFoldDB" id="A0A0F9D4P7"/>
<evidence type="ECO:0000313" key="2">
    <source>
        <dbReference type="EMBL" id="KKL07053.1"/>
    </source>
</evidence>
<evidence type="ECO:0000259" key="1">
    <source>
        <dbReference type="Pfam" id="PF13392"/>
    </source>
</evidence>
<dbReference type="InterPro" id="IPR044925">
    <property type="entry name" value="His-Me_finger_sf"/>
</dbReference>
<dbReference type="InterPro" id="IPR044930">
    <property type="entry name" value="Homing_endonuclease_His-Me"/>
</dbReference>
<organism evidence="2">
    <name type="scientific">marine sediment metagenome</name>
    <dbReference type="NCBI Taxonomy" id="412755"/>
    <lineage>
        <taxon>unclassified sequences</taxon>
        <taxon>metagenomes</taxon>
        <taxon>ecological metagenomes</taxon>
    </lineage>
</organism>
<dbReference type="SUPFAM" id="SSF54060">
    <property type="entry name" value="His-Me finger endonucleases"/>
    <property type="match status" value="1"/>
</dbReference>
<protein>
    <recommendedName>
        <fullName evidence="1">HNH nuclease domain-containing protein</fullName>
    </recommendedName>
</protein>
<accession>A0A0F9D4P7</accession>
<dbReference type="Pfam" id="PF13392">
    <property type="entry name" value="HNH_3"/>
    <property type="match status" value="1"/>
</dbReference>
<feature type="domain" description="HNH nuclease" evidence="1">
    <location>
        <begin position="45"/>
        <end position="89"/>
    </location>
</feature>